<accession>A0A9P4PSV5</accession>
<organism evidence="1 2">
    <name type="scientific">Karstenula rhodostoma CBS 690.94</name>
    <dbReference type="NCBI Taxonomy" id="1392251"/>
    <lineage>
        <taxon>Eukaryota</taxon>
        <taxon>Fungi</taxon>
        <taxon>Dikarya</taxon>
        <taxon>Ascomycota</taxon>
        <taxon>Pezizomycotina</taxon>
        <taxon>Dothideomycetes</taxon>
        <taxon>Pleosporomycetidae</taxon>
        <taxon>Pleosporales</taxon>
        <taxon>Massarineae</taxon>
        <taxon>Didymosphaeriaceae</taxon>
        <taxon>Karstenula</taxon>
    </lineage>
</organism>
<evidence type="ECO:0000313" key="1">
    <source>
        <dbReference type="EMBL" id="KAF2449582.1"/>
    </source>
</evidence>
<comment type="caution">
    <text evidence="1">The sequence shown here is derived from an EMBL/GenBank/DDBJ whole genome shotgun (WGS) entry which is preliminary data.</text>
</comment>
<gene>
    <name evidence="1" type="ORF">P171DRAFT_480661</name>
</gene>
<dbReference type="Proteomes" id="UP000799764">
    <property type="component" value="Unassembled WGS sequence"/>
</dbReference>
<dbReference type="AlphaFoldDB" id="A0A9P4PSV5"/>
<sequence length="284" mass="33378">MKYPDINDMDAMTPRSKYYGFTSPETCDLFGFQMSEMPKVMNRRWYQIEHVLEWQTVADSFTWIRDKKKTGKVFENPKEGTTDKVDFCVYWKGTWTGANPKAFSIDQSAPQTVEQHLSEAYPSLQHTPHEFVWLEATINSPMWAYKAADEDSGIFSTKSKRLEIEGGPRRRKNIDTTKESYVDLKNLLGARKYMRNPDIAKILKKQDAWVSQGMGALWKEYMDERFRIAHARTEKDMDTYIKMLRNAWSRGPTTDPAQKAFAQQIGKLNSEWMKEKRNPWRKPW</sequence>
<proteinExistence type="predicted"/>
<name>A0A9P4PSV5_9PLEO</name>
<dbReference type="EMBL" id="MU001494">
    <property type="protein sequence ID" value="KAF2449582.1"/>
    <property type="molecule type" value="Genomic_DNA"/>
</dbReference>
<dbReference type="OrthoDB" id="3762642at2759"/>
<reference evidence="1" key="1">
    <citation type="journal article" date="2020" name="Stud. Mycol.">
        <title>101 Dothideomycetes genomes: a test case for predicting lifestyles and emergence of pathogens.</title>
        <authorList>
            <person name="Haridas S."/>
            <person name="Albert R."/>
            <person name="Binder M."/>
            <person name="Bloem J."/>
            <person name="Labutti K."/>
            <person name="Salamov A."/>
            <person name="Andreopoulos B."/>
            <person name="Baker S."/>
            <person name="Barry K."/>
            <person name="Bills G."/>
            <person name="Bluhm B."/>
            <person name="Cannon C."/>
            <person name="Castanera R."/>
            <person name="Culley D."/>
            <person name="Daum C."/>
            <person name="Ezra D."/>
            <person name="Gonzalez J."/>
            <person name="Henrissat B."/>
            <person name="Kuo A."/>
            <person name="Liang C."/>
            <person name="Lipzen A."/>
            <person name="Lutzoni F."/>
            <person name="Magnuson J."/>
            <person name="Mondo S."/>
            <person name="Nolan M."/>
            <person name="Ohm R."/>
            <person name="Pangilinan J."/>
            <person name="Park H.-J."/>
            <person name="Ramirez L."/>
            <person name="Alfaro M."/>
            <person name="Sun H."/>
            <person name="Tritt A."/>
            <person name="Yoshinaga Y."/>
            <person name="Zwiers L.-H."/>
            <person name="Turgeon B."/>
            <person name="Goodwin S."/>
            <person name="Spatafora J."/>
            <person name="Crous P."/>
            <person name="Grigoriev I."/>
        </authorList>
    </citation>
    <scope>NUCLEOTIDE SEQUENCE</scope>
    <source>
        <strain evidence="1">CBS 690.94</strain>
    </source>
</reference>
<protein>
    <submittedName>
        <fullName evidence="1">Uncharacterized protein</fullName>
    </submittedName>
</protein>
<evidence type="ECO:0000313" key="2">
    <source>
        <dbReference type="Proteomes" id="UP000799764"/>
    </source>
</evidence>
<keyword evidence="2" id="KW-1185">Reference proteome</keyword>